<dbReference type="GO" id="GO:0046983">
    <property type="term" value="F:protein dimerization activity"/>
    <property type="evidence" value="ECO:0007669"/>
    <property type="project" value="UniProtKB-UniRule"/>
</dbReference>
<dbReference type="GO" id="GO:0051082">
    <property type="term" value="F:unfolded protein binding"/>
    <property type="evidence" value="ECO:0007669"/>
    <property type="project" value="UniProtKB-UniRule"/>
</dbReference>
<feature type="domain" description="Clp R" evidence="4">
    <location>
        <begin position="90"/>
        <end position="237"/>
    </location>
</feature>
<feature type="binding site" evidence="1">
    <location>
        <position position="277"/>
    </location>
    <ligand>
        <name>Zn(2+)</name>
        <dbReference type="ChEBI" id="CHEBI:29105"/>
    </ligand>
</feature>
<accession>A0A6V8KQN6</accession>
<organism evidence="5 6">
    <name type="scientific">Phytohabitans houttuyneae</name>
    <dbReference type="NCBI Taxonomy" id="1076126"/>
    <lineage>
        <taxon>Bacteria</taxon>
        <taxon>Bacillati</taxon>
        <taxon>Actinomycetota</taxon>
        <taxon>Actinomycetes</taxon>
        <taxon>Micromonosporales</taxon>
        <taxon>Micromonosporaceae</taxon>
    </lineage>
</organism>
<feature type="binding site" evidence="1">
    <location>
        <position position="255"/>
    </location>
    <ligand>
        <name>Zn(2+)</name>
        <dbReference type="ChEBI" id="CHEBI:29105"/>
    </ligand>
</feature>
<dbReference type="Pfam" id="PF06689">
    <property type="entry name" value="zf-C4_ClpX"/>
    <property type="match status" value="1"/>
</dbReference>
<evidence type="ECO:0000313" key="5">
    <source>
        <dbReference type="EMBL" id="GFJ84918.1"/>
    </source>
</evidence>
<feature type="binding site" evidence="1">
    <location>
        <position position="280"/>
    </location>
    <ligand>
        <name>Zn(2+)</name>
        <dbReference type="ChEBI" id="CHEBI:29105"/>
    </ligand>
</feature>
<evidence type="ECO:0000259" key="3">
    <source>
        <dbReference type="PROSITE" id="PS51902"/>
    </source>
</evidence>
<keyword evidence="2" id="KW-0677">Repeat</keyword>
<dbReference type="EMBL" id="BLPF01000004">
    <property type="protein sequence ID" value="GFJ84918.1"/>
    <property type="molecule type" value="Genomic_DNA"/>
</dbReference>
<protein>
    <recommendedName>
        <fullName evidence="7">ClpX-type ZB domain-containing protein</fullName>
    </recommendedName>
</protein>
<reference evidence="5 6" key="2">
    <citation type="submission" date="2020-03" db="EMBL/GenBank/DDBJ databases">
        <authorList>
            <person name="Ichikawa N."/>
            <person name="Kimura A."/>
            <person name="Kitahashi Y."/>
            <person name="Uohara A."/>
        </authorList>
    </citation>
    <scope>NUCLEOTIDE SEQUENCE [LARGE SCALE GENOMIC DNA]</scope>
    <source>
        <strain evidence="5 6">NBRC 108639</strain>
    </source>
</reference>
<dbReference type="PROSITE" id="PS51903">
    <property type="entry name" value="CLP_R"/>
    <property type="match status" value="1"/>
</dbReference>
<dbReference type="Gene3D" id="1.10.1780.10">
    <property type="entry name" value="Clp, N-terminal domain"/>
    <property type="match status" value="1"/>
</dbReference>
<dbReference type="InterPro" id="IPR036628">
    <property type="entry name" value="Clp_N_dom_sf"/>
</dbReference>
<comment type="caution">
    <text evidence="5">The sequence shown here is derived from an EMBL/GenBank/DDBJ whole genome shotgun (WGS) entry which is preliminary data.</text>
</comment>
<keyword evidence="1" id="KW-0862">Zinc</keyword>
<proteinExistence type="inferred from homology"/>
<dbReference type="Proteomes" id="UP000482800">
    <property type="component" value="Unassembled WGS sequence"/>
</dbReference>
<dbReference type="AlphaFoldDB" id="A0A6V8KQN6"/>
<dbReference type="PROSITE" id="PS51902">
    <property type="entry name" value="CLPX_ZB"/>
    <property type="match status" value="1"/>
</dbReference>
<dbReference type="Gene3D" id="6.20.220.10">
    <property type="entry name" value="ClpX chaperone, C4-type zinc finger domain"/>
    <property type="match status" value="1"/>
</dbReference>
<dbReference type="GO" id="GO:0008270">
    <property type="term" value="F:zinc ion binding"/>
    <property type="evidence" value="ECO:0007669"/>
    <property type="project" value="UniProtKB-UniRule"/>
</dbReference>
<dbReference type="InterPro" id="IPR004176">
    <property type="entry name" value="Clp_R_N"/>
</dbReference>
<keyword evidence="1" id="KW-0479">Metal-binding</keyword>
<keyword evidence="1" id="KW-0143">Chaperone</keyword>
<feature type="binding site" evidence="1">
    <location>
        <position position="258"/>
    </location>
    <ligand>
        <name>Zn(2+)</name>
        <dbReference type="ChEBI" id="CHEBI:29105"/>
    </ligand>
</feature>
<sequence>MASESPMGFDQLVAQVHHRTASADAAGLLDAAAAISADQAADADRLLDHFVTHARGTGMSWTDIGARLGVSKQAARQRFAAPAPTSVLPFSARLAPRLQTCLDQAGHEARTDGSAEIGTQHLLAGLLAEGVAAAILERLGVHADAIRDSSHRLFGPPADTPGDQIPPMSTEATCALDAAAHNAAANASDNAPPEVRTEHLLAMLALDPGSRARRVLNDLRVDIAAIKGELQCHITVNPTRPARWWKRRPPARQGCSFCGRTTSDVDQLVNGPGVAICGACVALAREILESRQPAL</sequence>
<dbReference type="GO" id="GO:0006457">
    <property type="term" value="P:protein folding"/>
    <property type="evidence" value="ECO:0007669"/>
    <property type="project" value="UniProtKB-UniRule"/>
</dbReference>
<evidence type="ECO:0008006" key="7">
    <source>
        <dbReference type="Google" id="ProtNLM"/>
    </source>
</evidence>
<gene>
    <name evidence="5" type="ORF">Phou_090980</name>
</gene>
<dbReference type="InterPro" id="IPR038366">
    <property type="entry name" value="Znf_CppX_C4_sf"/>
</dbReference>
<dbReference type="SMART" id="SM00994">
    <property type="entry name" value="zf-C4_ClpX"/>
    <property type="match status" value="1"/>
</dbReference>
<comment type="similarity">
    <text evidence="1">Belongs to the ClpX chaperone family.</text>
</comment>
<dbReference type="SUPFAM" id="SSF81923">
    <property type="entry name" value="Double Clp-N motif"/>
    <property type="match status" value="1"/>
</dbReference>
<evidence type="ECO:0000256" key="1">
    <source>
        <dbReference type="PROSITE-ProRule" id="PRU01250"/>
    </source>
</evidence>
<dbReference type="InterPro" id="IPR010603">
    <property type="entry name" value="Znf_CppX_C4"/>
</dbReference>
<dbReference type="Pfam" id="PF02861">
    <property type="entry name" value="Clp_N"/>
    <property type="match status" value="1"/>
</dbReference>
<feature type="domain" description="ClpX-type ZB" evidence="3">
    <location>
        <begin position="241"/>
        <end position="295"/>
    </location>
</feature>
<evidence type="ECO:0000256" key="2">
    <source>
        <dbReference type="PROSITE-ProRule" id="PRU01251"/>
    </source>
</evidence>
<reference evidence="5 6" key="1">
    <citation type="submission" date="2020-03" db="EMBL/GenBank/DDBJ databases">
        <title>Whole genome shotgun sequence of Phytohabitans houttuyneae NBRC 108639.</title>
        <authorList>
            <person name="Komaki H."/>
            <person name="Tamura T."/>
        </authorList>
    </citation>
    <scope>NUCLEOTIDE SEQUENCE [LARGE SCALE GENOMIC DNA]</scope>
    <source>
        <strain evidence="5 6">NBRC 108639</strain>
    </source>
</reference>
<dbReference type="RefSeq" id="WP_173069718.1">
    <property type="nucleotide sequence ID" value="NZ_BAABGO010000035.1"/>
</dbReference>
<dbReference type="SUPFAM" id="SSF57716">
    <property type="entry name" value="Glucocorticoid receptor-like (DNA-binding domain)"/>
    <property type="match status" value="1"/>
</dbReference>
<evidence type="ECO:0000313" key="6">
    <source>
        <dbReference type="Proteomes" id="UP000482800"/>
    </source>
</evidence>
<evidence type="ECO:0000259" key="4">
    <source>
        <dbReference type="PROSITE" id="PS51903"/>
    </source>
</evidence>
<dbReference type="InterPro" id="IPR059188">
    <property type="entry name" value="Znf_CLPX-like"/>
</dbReference>
<name>A0A6V8KQN6_9ACTN</name>
<keyword evidence="6" id="KW-1185">Reference proteome</keyword>